<comment type="caution">
    <text evidence="1">The sequence shown here is derived from an EMBL/GenBank/DDBJ whole genome shotgun (WGS) entry which is preliminary data.</text>
</comment>
<evidence type="ECO:0000313" key="2">
    <source>
        <dbReference type="Proteomes" id="UP000319986"/>
    </source>
</evidence>
<sequence>MTSPDLYQPNQPGRLEDIKPTISGLANIMLSNVSTIAQNIFRGIADAVAGLFKGQDGALGEISDGQLALADRYDLLDGVRGYCAAYQSLNINSEWNVLSSNDRYLPYESALGPTKGAHVETGRNIVFDEEGLWLVFVQAHARSTGYTGGNLSAIYVTILGPTGNVIRDVVFDTPGGADHTSLGGTFPVVIPEAGCWIRVRAWSGKWRWWDGGARNAWMAVVKQDNRLTNKGQDTVPDETQ</sequence>
<evidence type="ECO:0000313" key="1">
    <source>
        <dbReference type="EMBL" id="GEC87437.1"/>
    </source>
</evidence>
<dbReference type="Proteomes" id="UP000319986">
    <property type="component" value="Unassembled WGS sequence"/>
</dbReference>
<dbReference type="AlphaFoldDB" id="A0A4Y4C8R5"/>
<protein>
    <submittedName>
        <fullName evidence="1">Uncharacterized protein</fullName>
    </submittedName>
</protein>
<reference evidence="1 2" key="1">
    <citation type="submission" date="2019-06" db="EMBL/GenBank/DDBJ databases">
        <title>Whole genome shotgun sequence of Corynebacterium variabile NBRC 15286.</title>
        <authorList>
            <person name="Hosoyama A."/>
            <person name="Uohara A."/>
            <person name="Ohji S."/>
            <person name="Ichikawa N."/>
        </authorList>
    </citation>
    <scope>NUCLEOTIDE SEQUENCE [LARGE SCALE GENOMIC DNA]</scope>
    <source>
        <strain evidence="1 2">NBRC 15286</strain>
    </source>
</reference>
<organism evidence="1 2">
    <name type="scientific">Corynebacterium variabile</name>
    <dbReference type="NCBI Taxonomy" id="1727"/>
    <lineage>
        <taxon>Bacteria</taxon>
        <taxon>Bacillati</taxon>
        <taxon>Actinomycetota</taxon>
        <taxon>Actinomycetes</taxon>
        <taxon>Mycobacteriales</taxon>
        <taxon>Corynebacteriaceae</taxon>
        <taxon>Corynebacterium</taxon>
    </lineage>
</organism>
<dbReference type="RefSeq" id="WP_141331458.1">
    <property type="nucleotide sequence ID" value="NZ_BJNT01000026.1"/>
</dbReference>
<proteinExistence type="predicted"/>
<accession>A0A4Y4C8R5</accession>
<dbReference type="EMBL" id="BJNT01000026">
    <property type="protein sequence ID" value="GEC87437.1"/>
    <property type="molecule type" value="Genomic_DNA"/>
</dbReference>
<dbReference type="GeneID" id="82888824"/>
<gene>
    <name evidence="1" type="ORF">CVA01_27510</name>
</gene>
<name>A0A4Y4C8R5_9CORY</name>